<dbReference type="InterPro" id="IPR006426">
    <property type="entry name" value="Asn_synth_AEB"/>
</dbReference>
<keyword evidence="6" id="KW-0028">Amino-acid biosynthesis</keyword>
<dbReference type="Proteomes" id="UP001183246">
    <property type="component" value="Unassembled WGS sequence"/>
</dbReference>
<dbReference type="InterPro" id="IPR001962">
    <property type="entry name" value="Asn_synthase"/>
</dbReference>
<dbReference type="SUPFAM" id="SSF52402">
    <property type="entry name" value="Adenine nucleotide alpha hydrolases-like"/>
    <property type="match status" value="1"/>
</dbReference>
<dbReference type="RefSeq" id="WP_311708007.1">
    <property type="nucleotide sequence ID" value="NZ_JAVREL010000025.1"/>
</dbReference>
<keyword evidence="11" id="KW-1185">Reference proteome</keyword>
<evidence type="ECO:0000259" key="9">
    <source>
        <dbReference type="PROSITE" id="PS51278"/>
    </source>
</evidence>
<dbReference type="Gene3D" id="3.60.20.10">
    <property type="entry name" value="Glutamine Phosphoribosylpyrophosphate, subunit 1, domain 1"/>
    <property type="match status" value="1"/>
</dbReference>
<evidence type="ECO:0000256" key="3">
    <source>
        <dbReference type="ARBA" id="ARBA00012737"/>
    </source>
</evidence>
<dbReference type="CDD" id="cd00712">
    <property type="entry name" value="AsnB"/>
    <property type="match status" value="1"/>
</dbReference>
<dbReference type="InterPro" id="IPR033738">
    <property type="entry name" value="AsnB_N"/>
</dbReference>
<dbReference type="EMBL" id="JAVREL010000025">
    <property type="protein sequence ID" value="MDT0346883.1"/>
    <property type="molecule type" value="Genomic_DNA"/>
</dbReference>
<dbReference type="Pfam" id="PF00733">
    <property type="entry name" value="Asn_synthase"/>
    <property type="match status" value="1"/>
</dbReference>
<accession>A0ABU2N1D5</accession>
<dbReference type="EC" id="6.3.5.4" evidence="3"/>
<feature type="domain" description="Glutamine amidotransferase type-2" evidence="9">
    <location>
        <begin position="2"/>
        <end position="211"/>
    </location>
</feature>
<dbReference type="PANTHER" id="PTHR43284:SF1">
    <property type="entry name" value="ASPARAGINE SYNTHETASE"/>
    <property type="match status" value="1"/>
</dbReference>
<comment type="similarity">
    <text evidence="2">Belongs to the asparagine synthetase family.</text>
</comment>
<evidence type="ECO:0000313" key="11">
    <source>
        <dbReference type="Proteomes" id="UP001183246"/>
    </source>
</evidence>
<dbReference type="InterPro" id="IPR029055">
    <property type="entry name" value="Ntn_hydrolases_N"/>
</dbReference>
<dbReference type="NCBIfam" id="TIGR01536">
    <property type="entry name" value="asn_synth_AEB"/>
    <property type="match status" value="1"/>
</dbReference>
<keyword evidence="10" id="KW-0436">Ligase</keyword>
<dbReference type="InterPro" id="IPR051786">
    <property type="entry name" value="ASN_synthetase/amidase"/>
</dbReference>
<evidence type="ECO:0000256" key="8">
    <source>
        <dbReference type="ARBA" id="ARBA00048741"/>
    </source>
</evidence>
<dbReference type="Pfam" id="PF13537">
    <property type="entry name" value="GATase_7"/>
    <property type="match status" value="1"/>
</dbReference>
<keyword evidence="4" id="KW-0547">Nucleotide-binding</keyword>
<comment type="caution">
    <text evidence="10">The sequence shown here is derived from an EMBL/GenBank/DDBJ whole genome shotgun (WGS) entry which is preliminary data.</text>
</comment>
<dbReference type="SUPFAM" id="SSF56235">
    <property type="entry name" value="N-terminal nucleophile aminohydrolases (Ntn hydrolases)"/>
    <property type="match status" value="1"/>
</dbReference>
<evidence type="ECO:0000256" key="4">
    <source>
        <dbReference type="ARBA" id="ARBA00022741"/>
    </source>
</evidence>
<reference evidence="11" key="1">
    <citation type="submission" date="2023-07" db="EMBL/GenBank/DDBJ databases">
        <title>30 novel species of actinomycetes from the DSMZ collection.</title>
        <authorList>
            <person name="Nouioui I."/>
        </authorList>
    </citation>
    <scope>NUCLEOTIDE SEQUENCE [LARGE SCALE GENOMIC DNA]</scope>
    <source>
        <strain evidence="11">DSM 44938</strain>
    </source>
</reference>
<dbReference type="CDD" id="cd01991">
    <property type="entry name" value="Asn_synthase_B_C"/>
    <property type="match status" value="1"/>
</dbReference>
<evidence type="ECO:0000256" key="5">
    <source>
        <dbReference type="ARBA" id="ARBA00022840"/>
    </source>
</evidence>
<keyword evidence="5" id="KW-0067">ATP-binding</keyword>
<dbReference type="InterPro" id="IPR017932">
    <property type="entry name" value="GATase_2_dom"/>
</dbReference>
<comment type="pathway">
    <text evidence="1">Amino-acid biosynthesis; L-asparagine biosynthesis; L-asparagine from L-aspartate (L-Gln route): step 1/1.</text>
</comment>
<name>A0ABU2N1D5_9ACTN</name>
<organism evidence="10 11">
    <name type="scientific">Streptomyces litchfieldiae</name>
    <dbReference type="NCBI Taxonomy" id="3075543"/>
    <lineage>
        <taxon>Bacteria</taxon>
        <taxon>Bacillati</taxon>
        <taxon>Actinomycetota</taxon>
        <taxon>Actinomycetes</taxon>
        <taxon>Kitasatosporales</taxon>
        <taxon>Streptomycetaceae</taxon>
        <taxon>Streptomyces</taxon>
    </lineage>
</organism>
<dbReference type="PROSITE" id="PS51278">
    <property type="entry name" value="GATASE_TYPE_2"/>
    <property type="match status" value="1"/>
</dbReference>
<comment type="catalytic activity">
    <reaction evidence="8">
        <text>L-aspartate + L-glutamine + ATP + H2O = L-asparagine + L-glutamate + AMP + diphosphate + H(+)</text>
        <dbReference type="Rhea" id="RHEA:12228"/>
        <dbReference type="ChEBI" id="CHEBI:15377"/>
        <dbReference type="ChEBI" id="CHEBI:15378"/>
        <dbReference type="ChEBI" id="CHEBI:29985"/>
        <dbReference type="ChEBI" id="CHEBI:29991"/>
        <dbReference type="ChEBI" id="CHEBI:30616"/>
        <dbReference type="ChEBI" id="CHEBI:33019"/>
        <dbReference type="ChEBI" id="CHEBI:58048"/>
        <dbReference type="ChEBI" id="CHEBI:58359"/>
        <dbReference type="ChEBI" id="CHEBI:456215"/>
        <dbReference type="EC" id="6.3.5.4"/>
    </reaction>
</comment>
<dbReference type="Gene3D" id="3.40.50.620">
    <property type="entry name" value="HUPs"/>
    <property type="match status" value="1"/>
</dbReference>
<dbReference type="PANTHER" id="PTHR43284">
    <property type="entry name" value="ASPARAGINE SYNTHETASE (GLUTAMINE-HYDROLYZING)"/>
    <property type="match status" value="1"/>
</dbReference>
<protein>
    <recommendedName>
        <fullName evidence="3">asparagine synthase (glutamine-hydrolyzing)</fullName>
        <ecNumber evidence="3">6.3.5.4</ecNumber>
    </recommendedName>
</protein>
<dbReference type="PIRSF" id="PIRSF001589">
    <property type="entry name" value="Asn_synthetase_glu-h"/>
    <property type="match status" value="1"/>
</dbReference>
<proteinExistence type="inferred from homology"/>
<keyword evidence="6" id="KW-0061">Asparagine biosynthesis</keyword>
<gene>
    <name evidence="10" type="primary">asnB</name>
    <name evidence="10" type="ORF">RM590_30520</name>
</gene>
<dbReference type="GO" id="GO:0004066">
    <property type="term" value="F:asparagine synthase (glutamine-hydrolyzing) activity"/>
    <property type="evidence" value="ECO:0007669"/>
    <property type="project" value="UniProtKB-EC"/>
</dbReference>
<keyword evidence="7" id="KW-0315">Glutamine amidotransferase</keyword>
<evidence type="ECO:0000256" key="7">
    <source>
        <dbReference type="ARBA" id="ARBA00022962"/>
    </source>
</evidence>
<dbReference type="InterPro" id="IPR014729">
    <property type="entry name" value="Rossmann-like_a/b/a_fold"/>
</dbReference>
<evidence type="ECO:0000256" key="1">
    <source>
        <dbReference type="ARBA" id="ARBA00005187"/>
    </source>
</evidence>
<evidence type="ECO:0000256" key="2">
    <source>
        <dbReference type="ARBA" id="ARBA00005752"/>
    </source>
</evidence>
<sequence>MCRIYGYFNATATPHELRTVAALQRHGGPDSTGSARADGWGVGNNRLAIVDLDGGRQPYDLDGRITVVFNGEIYNHDELRRNLRRLGYSFPDRCDGGILPALYDAYGESFVDLLDGMYSIAVLDRRAEPKLLLATDHIGMKPLYYRWDPAERSLHFSSEIPALLAFRPLSGAVWAPGLDAYLASKTPFGERTMFEDVQVLPPATTMVCELGGVPRAVRREPDRARPVAADETAAGATVREQLRAEVGRLLVADVPVAVITSGGLDSSLVTVLAAEYGPLHSFNIAYRGSWPFDERRFARQAAERAGATYHQVEIDPATFPDLIEDVVWHLGQPNADPITLSTHALFAAVREAGFKVALTGDAADEVFGGYARMHAAARAAAAGEDWYPGYLDALAVLPKHRRYGLYTDEYRAFTRGTPALPAEALDLLRDGGGTALERITEFELGYRLPAYHLRRVDHLSMASSVEVRLPFCQRSVVRAGRHLPDHLRIGDGKVKRTLYAAAAGLLPDAVLNRPKQPFTLPITDMLTPGWPLWDFARDLLSTPRLRAGGQLEPGAVQGLFAAQADRPDDTVALTLWALLVHEVWREQFSVVARRAEPVAVAA</sequence>
<evidence type="ECO:0000256" key="6">
    <source>
        <dbReference type="ARBA" id="ARBA00022888"/>
    </source>
</evidence>
<evidence type="ECO:0000313" key="10">
    <source>
        <dbReference type="EMBL" id="MDT0346883.1"/>
    </source>
</evidence>